<keyword evidence="1" id="KW-0812">Transmembrane</keyword>
<accession>A0A560EL79</accession>
<organism evidence="2 3">
    <name type="scientific">Nitrospirillum amazonense</name>
    <dbReference type="NCBI Taxonomy" id="28077"/>
    <lineage>
        <taxon>Bacteria</taxon>
        <taxon>Pseudomonadati</taxon>
        <taxon>Pseudomonadota</taxon>
        <taxon>Alphaproteobacteria</taxon>
        <taxon>Rhodospirillales</taxon>
        <taxon>Azospirillaceae</taxon>
        <taxon>Nitrospirillum</taxon>
    </lineage>
</organism>
<comment type="caution">
    <text evidence="2">The sequence shown here is derived from an EMBL/GenBank/DDBJ whole genome shotgun (WGS) entry which is preliminary data.</text>
</comment>
<reference evidence="2 3" key="1">
    <citation type="submission" date="2019-06" db="EMBL/GenBank/DDBJ databases">
        <title>Genomic Encyclopedia of Type Strains, Phase IV (KMG-V): Genome sequencing to study the core and pangenomes of soil and plant-associated prokaryotes.</title>
        <authorList>
            <person name="Whitman W."/>
        </authorList>
    </citation>
    <scope>NUCLEOTIDE SEQUENCE [LARGE SCALE GENOMIC DNA]</scope>
    <source>
        <strain evidence="2 3">BR 11880</strain>
    </source>
</reference>
<gene>
    <name evidence="2" type="ORF">FBZ89_13523</name>
</gene>
<evidence type="ECO:0000313" key="3">
    <source>
        <dbReference type="Proteomes" id="UP000319859"/>
    </source>
</evidence>
<proteinExistence type="predicted"/>
<name>A0A560EL79_9PROT</name>
<dbReference type="EMBL" id="VITN01000035">
    <property type="protein sequence ID" value="TWB10119.1"/>
    <property type="molecule type" value="Genomic_DNA"/>
</dbReference>
<evidence type="ECO:0008006" key="4">
    <source>
        <dbReference type="Google" id="ProtNLM"/>
    </source>
</evidence>
<keyword evidence="1" id="KW-1133">Transmembrane helix</keyword>
<dbReference type="AlphaFoldDB" id="A0A560EL79"/>
<keyword evidence="1" id="KW-0472">Membrane</keyword>
<dbReference type="RefSeq" id="WP_246172961.1">
    <property type="nucleotide sequence ID" value="NZ_VITN01000035.1"/>
</dbReference>
<sequence>MASPSMDQYVVAPRTLTKATAGAGVAAALILTLFVLPAERGIDLTGIGSAIGLTRMGQAEKEVTAPPQAPTAIPIPNRAMIEKTTALRSDEMTLTLAPHTGAEIKAHMREGDHFIFRWEASAPVKVDMHGERVNAGDAFTSYWKEKEVSAAQGDLTAPFEGTHGWYWHNRSDVPITVTVKTTGFYGDLFRPHAE</sequence>
<evidence type="ECO:0000313" key="2">
    <source>
        <dbReference type="EMBL" id="TWB10119.1"/>
    </source>
</evidence>
<protein>
    <recommendedName>
        <fullName evidence="4">Transmembrane anchor protein</fullName>
    </recommendedName>
</protein>
<feature type="transmembrane region" description="Helical" evidence="1">
    <location>
        <begin position="20"/>
        <end position="38"/>
    </location>
</feature>
<dbReference type="Proteomes" id="UP000319859">
    <property type="component" value="Unassembled WGS sequence"/>
</dbReference>
<evidence type="ECO:0000256" key="1">
    <source>
        <dbReference type="SAM" id="Phobius"/>
    </source>
</evidence>